<evidence type="ECO:0000313" key="2">
    <source>
        <dbReference type="EMBL" id="SFI08751.1"/>
    </source>
</evidence>
<evidence type="ECO:0008006" key="4">
    <source>
        <dbReference type="Google" id="ProtNLM"/>
    </source>
</evidence>
<dbReference type="EMBL" id="FOQA01000006">
    <property type="protein sequence ID" value="SFI08751.1"/>
    <property type="molecule type" value="Genomic_DNA"/>
</dbReference>
<gene>
    <name evidence="2" type="ORF">SAMN05192551_10689</name>
</gene>
<feature type="signal peptide" evidence="1">
    <location>
        <begin position="1"/>
        <end position="27"/>
    </location>
</feature>
<evidence type="ECO:0000313" key="3">
    <source>
        <dbReference type="Proteomes" id="UP000199287"/>
    </source>
</evidence>
<dbReference type="RefSeq" id="WP_093372437.1">
    <property type="nucleotide sequence ID" value="NZ_FOQA01000006.1"/>
</dbReference>
<evidence type="ECO:0000256" key="1">
    <source>
        <dbReference type="SAM" id="SignalP"/>
    </source>
</evidence>
<reference evidence="3" key="1">
    <citation type="submission" date="2016-10" db="EMBL/GenBank/DDBJ databases">
        <authorList>
            <person name="Varghese N."/>
            <person name="Submissions S."/>
        </authorList>
    </citation>
    <scope>NUCLEOTIDE SEQUENCE [LARGE SCALE GENOMIC DNA]</scope>
    <source>
        <strain evidence="3">Z-7934</strain>
    </source>
</reference>
<organism evidence="2 3">
    <name type="scientific">Tindallia magadiensis</name>
    <dbReference type="NCBI Taxonomy" id="69895"/>
    <lineage>
        <taxon>Bacteria</taxon>
        <taxon>Bacillati</taxon>
        <taxon>Bacillota</taxon>
        <taxon>Clostridia</taxon>
        <taxon>Peptostreptococcales</taxon>
        <taxon>Tindalliaceae</taxon>
        <taxon>Tindallia</taxon>
    </lineage>
</organism>
<dbReference type="STRING" id="69895.SAMN05192551_10689"/>
<dbReference type="Proteomes" id="UP000199287">
    <property type="component" value="Unassembled WGS sequence"/>
</dbReference>
<protein>
    <recommendedName>
        <fullName evidence="4">Outer membrane lipoprotein-sorting protein</fullName>
    </recommendedName>
</protein>
<proteinExistence type="predicted"/>
<name>A0A1I3FCY4_9FIRM</name>
<accession>A0A1I3FCY4</accession>
<dbReference type="AlphaFoldDB" id="A0A1I3FCY4"/>
<keyword evidence="1" id="KW-0732">Signal</keyword>
<dbReference type="OrthoDB" id="1807188at2"/>
<sequence>MTKKRFLIISSLITLVLVVVNVTTSSADSWQQILQKSRDLDGYYYKTPYKFSNSNIGIMQVWHQGYHRRVEMTNSINGETIVLLTRQTDGAFYQIDPKANEGIAYYYTDVELLPQDLDETRYAVSENRFDKTFIEKVSSVEELVYQNQPVYLLENKSTHGGNEEVYRVWISKEFGLPLKEEMHMADGRIHRRIYTEMQEGPFSQELFQLPKELKIIEEIRFN</sequence>
<feature type="chain" id="PRO_5011647196" description="Outer membrane lipoprotein-sorting protein" evidence="1">
    <location>
        <begin position="28"/>
        <end position="222"/>
    </location>
</feature>
<keyword evidence="3" id="KW-1185">Reference proteome</keyword>